<dbReference type="EMBL" id="JAVIJP010000011">
    <property type="protein sequence ID" value="KAL3646684.1"/>
    <property type="molecule type" value="Genomic_DNA"/>
</dbReference>
<evidence type="ECO:0000313" key="3">
    <source>
        <dbReference type="Proteomes" id="UP001632038"/>
    </source>
</evidence>
<accession>A0ABD3E0M9</accession>
<dbReference type="AlphaFoldDB" id="A0ABD3E0M9"/>
<comment type="caution">
    <text evidence="2">The sequence shown here is derived from an EMBL/GenBank/DDBJ whole genome shotgun (WGS) entry which is preliminary data.</text>
</comment>
<reference evidence="3" key="1">
    <citation type="journal article" date="2024" name="IScience">
        <title>Strigolactones Initiate the Formation of Haustorium-like Structures in Castilleja.</title>
        <authorList>
            <person name="Buerger M."/>
            <person name="Peterson D."/>
            <person name="Chory J."/>
        </authorList>
    </citation>
    <scope>NUCLEOTIDE SEQUENCE [LARGE SCALE GENOMIC DNA]</scope>
</reference>
<gene>
    <name evidence="2" type="ORF">CASFOL_009228</name>
</gene>
<protein>
    <submittedName>
        <fullName evidence="2">Uncharacterized protein</fullName>
    </submittedName>
</protein>
<feature type="region of interest" description="Disordered" evidence="1">
    <location>
        <begin position="1"/>
        <end position="20"/>
    </location>
</feature>
<name>A0ABD3E0M9_9LAMI</name>
<organism evidence="2 3">
    <name type="scientific">Castilleja foliolosa</name>
    <dbReference type="NCBI Taxonomy" id="1961234"/>
    <lineage>
        <taxon>Eukaryota</taxon>
        <taxon>Viridiplantae</taxon>
        <taxon>Streptophyta</taxon>
        <taxon>Embryophyta</taxon>
        <taxon>Tracheophyta</taxon>
        <taxon>Spermatophyta</taxon>
        <taxon>Magnoliopsida</taxon>
        <taxon>eudicotyledons</taxon>
        <taxon>Gunneridae</taxon>
        <taxon>Pentapetalae</taxon>
        <taxon>asterids</taxon>
        <taxon>lamiids</taxon>
        <taxon>Lamiales</taxon>
        <taxon>Orobanchaceae</taxon>
        <taxon>Pedicularideae</taxon>
        <taxon>Castillejinae</taxon>
        <taxon>Castilleja</taxon>
    </lineage>
</organism>
<dbReference type="Proteomes" id="UP001632038">
    <property type="component" value="Unassembled WGS sequence"/>
</dbReference>
<feature type="compositionally biased region" description="Low complexity" evidence="1">
    <location>
        <begin position="34"/>
        <end position="61"/>
    </location>
</feature>
<evidence type="ECO:0000256" key="1">
    <source>
        <dbReference type="SAM" id="MobiDB-lite"/>
    </source>
</evidence>
<keyword evidence="3" id="KW-1185">Reference proteome</keyword>
<feature type="region of interest" description="Disordered" evidence="1">
    <location>
        <begin position="30"/>
        <end position="73"/>
    </location>
</feature>
<feature type="compositionally biased region" description="Low complexity" evidence="1">
    <location>
        <begin position="1"/>
        <end position="11"/>
    </location>
</feature>
<evidence type="ECO:0000313" key="2">
    <source>
        <dbReference type="EMBL" id="KAL3646684.1"/>
    </source>
</evidence>
<proteinExistence type="predicted"/>
<sequence length="95" mass="10645">MVNTATSSHSTNRSHHTDLEALRNAEAELEAHRAAQAALENQRNQVPQAPLQQPIAPAVAQNPPNDQPLNPFLAQYPYPYMPYPPNFQFPNPLYD</sequence>